<protein>
    <submittedName>
        <fullName evidence="1">Uncharacterized protein</fullName>
    </submittedName>
</protein>
<dbReference type="Proteomes" id="UP000682733">
    <property type="component" value="Unassembled WGS sequence"/>
</dbReference>
<proteinExistence type="predicted"/>
<dbReference type="Proteomes" id="UP000677228">
    <property type="component" value="Unassembled WGS sequence"/>
</dbReference>
<dbReference type="AlphaFoldDB" id="A0A8S2E0R0"/>
<gene>
    <name evidence="1" type="ORF">OVA965_LOCUS19348</name>
    <name evidence="2" type="ORF">TMI583_LOCUS19361</name>
</gene>
<comment type="caution">
    <text evidence="1">The sequence shown here is derived from an EMBL/GenBank/DDBJ whole genome shotgun (WGS) entry which is preliminary data.</text>
</comment>
<sequence>MKSRLKIDDLLVIFDNFPLLNYLSVELARLCAFDLPRNRYIVDDTTYDYKSLPLKLPYLKDFSLYSYNRTIYLKQLERILSNMIYLTKLCFISIAYCFEFELAFLRFCGTRISQMLSNLPDLAKLEFQLEFEMDKWTYFTPSYRSLTEESFINMNKWNIVFNFDEKQNHYSIFTLPAMSHASYHFHSLSPTLLYSSSNHDYSSIRKIEIFESSSQPILFTELAKYLTEKFSNLTSLIISNTGKNIDKCETSSESKSRLNHLKYLEIKQNISYLDQLLLFAPNLTNLVINDIQCLQNIYVKNNIEYLGLSDCNQLSKVKTILNNCFQNIQSLEILFKFIESTLSWITDKEITMFCEMINNMKYLVSLRILISPVNKNTDDFTNIMYETLKNKHEYCLIQTMVDEKMKSILVWK</sequence>
<evidence type="ECO:0000313" key="1">
    <source>
        <dbReference type="EMBL" id="CAF1102164.1"/>
    </source>
</evidence>
<dbReference type="SUPFAM" id="SSF52047">
    <property type="entry name" value="RNI-like"/>
    <property type="match status" value="1"/>
</dbReference>
<dbReference type="EMBL" id="CAJNOK010009938">
    <property type="protein sequence ID" value="CAF1102164.1"/>
    <property type="molecule type" value="Genomic_DNA"/>
</dbReference>
<name>A0A8S2E0R0_9BILA</name>
<dbReference type="Gene3D" id="3.80.10.10">
    <property type="entry name" value="Ribonuclease Inhibitor"/>
    <property type="match status" value="1"/>
</dbReference>
<organism evidence="1 3">
    <name type="scientific">Didymodactylos carnosus</name>
    <dbReference type="NCBI Taxonomy" id="1234261"/>
    <lineage>
        <taxon>Eukaryota</taxon>
        <taxon>Metazoa</taxon>
        <taxon>Spiralia</taxon>
        <taxon>Gnathifera</taxon>
        <taxon>Rotifera</taxon>
        <taxon>Eurotatoria</taxon>
        <taxon>Bdelloidea</taxon>
        <taxon>Philodinida</taxon>
        <taxon>Philodinidae</taxon>
        <taxon>Didymodactylos</taxon>
    </lineage>
</organism>
<accession>A0A8S2E0R0</accession>
<evidence type="ECO:0000313" key="2">
    <source>
        <dbReference type="EMBL" id="CAF3863484.1"/>
    </source>
</evidence>
<evidence type="ECO:0000313" key="3">
    <source>
        <dbReference type="Proteomes" id="UP000677228"/>
    </source>
</evidence>
<dbReference type="InterPro" id="IPR032675">
    <property type="entry name" value="LRR_dom_sf"/>
</dbReference>
<reference evidence="1" key="1">
    <citation type="submission" date="2021-02" db="EMBL/GenBank/DDBJ databases">
        <authorList>
            <person name="Nowell W R."/>
        </authorList>
    </citation>
    <scope>NUCLEOTIDE SEQUENCE</scope>
</reference>
<dbReference type="EMBL" id="CAJOBA010009958">
    <property type="protein sequence ID" value="CAF3863484.1"/>
    <property type="molecule type" value="Genomic_DNA"/>
</dbReference>